<dbReference type="InterPro" id="IPR036259">
    <property type="entry name" value="MFS_trans_sf"/>
</dbReference>
<dbReference type="AlphaFoldDB" id="A0A086T947"/>
<dbReference type="PANTHER" id="PTHR23502:SF5">
    <property type="entry name" value="QUINIDINE RESISTANCE PROTEIN 3"/>
    <property type="match status" value="1"/>
</dbReference>
<feature type="domain" description="Major facilitator superfamily (MFS) profile" evidence="7">
    <location>
        <begin position="139"/>
        <end position="584"/>
    </location>
</feature>
<evidence type="ECO:0000313" key="8">
    <source>
        <dbReference type="EMBL" id="KFH45879.1"/>
    </source>
</evidence>
<evidence type="ECO:0000256" key="4">
    <source>
        <dbReference type="ARBA" id="ARBA00023136"/>
    </source>
</evidence>
<feature type="transmembrane region" description="Helical" evidence="6">
    <location>
        <begin position="293"/>
        <end position="313"/>
    </location>
</feature>
<dbReference type="GO" id="GO:0032973">
    <property type="term" value="P:amino acid export across plasma membrane"/>
    <property type="evidence" value="ECO:0007669"/>
    <property type="project" value="EnsemblFungi"/>
</dbReference>
<accession>A0A086T947</accession>
<evidence type="ECO:0000259" key="7">
    <source>
        <dbReference type="PROSITE" id="PS50850"/>
    </source>
</evidence>
<keyword evidence="9" id="KW-1185">Reference proteome</keyword>
<dbReference type="GO" id="GO:0030476">
    <property type="term" value="P:ascospore wall assembly"/>
    <property type="evidence" value="ECO:0007669"/>
    <property type="project" value="EnsemblFungi"/>
</dbReference>
<evidence type="ECO:0000313" key="9">
    <source>
        <dbReference type="Proteomes" id="UP000029964"/>
    </source>
</evidence>
<dbReference type="GO" id="GO:0015203">
    <property type="term" value="F:polyamine transmembrane transporter activity"/>
    <property type="evidence" value="ECO:0007669"/>
    <property type="project" value="EnsemblFungi"/>
</dbReference>
<feature type="transmembrane region" description="Helical" evidence="6">
    <location>
        <begin position="230"/>
        <end position="254"/>
    </location>
</feature>
<feature type="region of interest" description="Disordered" evidence="5">
    <location>
        <begin position="1"/>
        <end position="99"/>
    </location>
</feature>
<dbReference type="STRING" id="857340.A0A086T947"/>
<feature type="transmembrane region" description="Helical" evidence="6">
    <location>
        <begin position="205"/>
        <end position="224"/>
    </location>
</feature>
<comment type="caution">
    <text evidence="8">The sequence shown here is derived from an EMBL/GenBank/DDBJ whole genome shotgun (WGS) entry which is preliminary data.</text>
</comment>
<gene>
    <name evidence="8" type="ORF">ACRE_033530</name>
</gene>
<dbReference type="InterPro" id="IPR020846">
    <property type="entry name" value="MFS_dom"/>
</dbReference>
<dbReference type="GO" id="GO:0005886">
    <property type="term" value="C:plasma membrane"/>
    <property type="evidence" value="ECO:0007669"/>
    <property type="project" value="EnsemblFungi"/>
</dbReference>
<feature type="transmembrane region" description="Helical" evidence="6">
    <location>
        <begin position="539"/>
        <end position="556"/>
    </location>
</feature>
<evidence type="ECO:0000256" key="2">
    <source>
        <dbReference type="ARBA" id="ARBA00022692"/>
    </source>
</evidence>
<keyword evidence="4 6" id="KW-0472">Membrane</keyword>
<feature type="compositionally biased region" description="Basic and acidic residues" evidence="5">
    <location>
        <begin position="15"/>
        <end position="25"/>
    </location>
</feature>
<organism evidence="8 9">
    <name type="scientific">Hapsidospora chrysogenum (strain ATCC 11550 / CBS 779.69 / DSM 880 / IAM 14645 / JCM 23072 / IMI 49137)</name>
    <name type="common">Acremonium chrysogenum</name>
    <dbReference type="NCBI Taxonomy" id="857340"/>
    <lineage>
        <taxon>Eukaryota</taxon>
        <taxon>Fungi</taxon>
        <taxon>Dikarya</taxon>
        <taxon>Ascomycota</taxon>
        <taxon>Pezizomycotina</taxon>
        <taxon>Sordariomycetes</taxon>
        <taxon>Hypocreomycetidae</taxon>
        <taxon>Hypocreales</taxon>
        <taxon>Bionectriaceae</taxon>
        <taxon>Hapsidospora</taxon>
    </lineage>
</organism>
<feature type="transmembrane region" description="Helical" evidence="6">
    <location>
        <begin position="375"/>
        <end position="398"/>
    </location>
</feature>
<feature type="region of interest" description="Disordered" evidence="5">
    <location>
        <begin position="323"/>
        <end position="344"/>
    </location>
</feature>
<dbReference type="OrthoDB" id="3936150at2759"/>
<reference evidence="9" key="1">
    <citation type="journal article" date="2014" name="Genome Announc.">
        <title>Genome sequence and annotation of Acremonium chrysogenum, producer of the beta-lactam antibiotic cephalosporin C.</title>
        <authorList>
            <person name="Terfehr D."/>
            <person name="Dahlmann T.A."/>
            <person name="Specht T."/>
            <person name="Zadra I."/>
            <person name="Kuernsteiner H."/>
            <person name="Kueck U."/>
        </authorList>
    </citation>
    <scope>NUCLEOTIDE SEQUENCE [LARGE SCALE GENOMIC DNA]</scope>
    <source>
        <strain evidence="9">ATCC 11550 / CBS 779.69 / DSM 880 / IAM 14645 / JCM 23072 / IMI 49137</strain>
    </source>
</reference>
<dbReference type="SUPFAM" id="SSF103473">
    <property type="entry name" value="MFS general substrate transporter"/>
    <property type="match status" value="1"/>
</dbReference>
<dbReference type="GO" id="GO:0010509">
    <property type="term" value="P:intracellular polyamine homeostasis"/>
    <property type="evidence" value="ECO:0007669"/>
    <property type="project" value="EnsemblFungi"/>
</dbReference>
<dbReference type="GO" id="GO:0015565">
    <property type="term" value="F:threonine efflux transmembrane transporter activity"/>
    <property type="evidence" value="ECO:0007669"/>
    <property type="project" value="EnsemblFungi"/>
</dbReference>
<feature type="transmembrane region" description="Helical" evidence="6">
    <location>
        <begin position="418"/>
        <end position="441"/>
    </location>
</feature>
<dbReference type="EMBL" id="JPKY01000026">
    <property type="protein sequence ID" value="KFH45879.1"/>
    <property type="molecule type" value="Genomic_DNA"/>
</dbReference>
<dbReference type="InterPro" id="IPR011701">
    <property type="entry name" value="MFS"/>
</dbReference>
<dbReference type="PANTHER" id="PTHR23502">
    <property type="entry name" value="MAJOR FACILITATOR SUPERFAMILY"/>
    <property type="match status" value="1"/>
</dbReference>
<dbReference type="PROSITE" id="PS50850">
    <property type="entry name" value="MFS"/>
    <property type="match status" value="1"/>
</dbReference>
<keyword evidence="3 6" id="KW-1133">Transmembrane helix</keyword>
<sequence length="601" mass="65874">MTADDDLERGRGRRRSSEVEDRPATRDSGSTGAHSDDDDGNDPRKEKRRQKQEEDEETSSQHNDLVPAATVGEPSGEDIYGTTRSRDTPTRTRSRASSNLSRALTIVPRASRRGLFGSLALVPEVERPYDYKNSTKWTITAAISLATAAAPMGSSIFYPALPALSGQLHASQTVANMSVALYMLSMSIFPLWWSSFSETLGRRTIYLSSFALFVVSSVLCAVSTSMPMLIVFRVCAGGASASVQAVGAGTIADIWESFERGRAMSLFYLGPLLGPLLAPIFGGVLAQELGWQSTMWFLAIYGLCCFLLLFLLLPETLPRRGNRTAATGAAEEPEPQPEPVPSLSRVTTAESAKVHAKKLATLLQRLLIEPLSVLLFLRFPPVAITVLTAAIAFGALFIGNIAIQQSFSTPPYGYSQLIVGLLYAPPGLGYITASFFGGKWIDNIMAREARKANRYDERGRLILLPEDRMRENMWLANTVYPLSLLVFGWTLRCGIHWIVPSIAMFLFGVSSMLVFAAATTMLTEFVRKKSSAGVAINNFVRNILSCVGTVVASPWINATGVGWVFTAICVFCLVFGFLGIWMLRTNAQRWRKKMDEALEKL</sequence>
<dbReference type="HOGENOM" id="CLU_008455_8_5_1"/>
<keyword evidence="2 6" id="KW-0812">Transmembrane</keyword>
<feature type="transmembrane region" description="Helical" evidence="6">
    <location>
        <begin position="137"/>
        <end position="161"/>
    </location>
</feature>
<evidence type="ECO:0000256" key="6">
    <source>
        <dbReference type="SAM" id="Phobius"/>
    </source>
</evidence>
<protein>
    <submittedName>
        <fullName evidence="8">Quinidine resistance protein-like protein</fullName>
    </submittedName>
</protein>
<name>A0A086T947_HAPC1</name>
<evidence type="ECO:0000256" key="1">
    <source>
        <dbReference type="ARBA" id="ARBA00004141"/>
    </source>
</evidence>
<dbReference type="Proteomes" id="UP000029964">
    <property type="component" value="Unassembled WGS sequence"/>
</dbReference>
<dbReference type="Gene3D" id="1.20.1720.10">
    <property type="entry name" value="Multidrug resistance protein D"/>
    <property type="match status" value="1"/>
</dbReference>
<dbReference type="Gene3D" id="1.20.1250.20">
    <property type="entry name" value="MFS general substrate transporter like domains"/>
    <property type="match status" value="1"/>
</dbReference>
<evidence type="ECO:0000256" key="3">
    <source>
        <dbReference type="ARBA" id="ARBA00022989"/>
    </source>
</evidence>
<feature type="transmembrane region" description="Helical" evidence="6">
    <location>
        <begin position="497"/>
        <end position="518"/>
    </location>
</feature>
<proteinExistence type="predicted"/>
<dbReference type="Pfam" id="PF07690">
    <property type="entry name" value="MFS_1"/>
    <property type="match status" value="1"/>
</dbReference>
<feature type="transmembrane region" description="Helical" evidence="6">
    <location>
        <begin position="266"/>
        <end position="287"/>
    </location>
</feature>
<feature type="transmembrane region" description="Helical" evidence="6">
    <location>
        <begin position="474"/>
        <end position="491"/>
    </location>
</feature>
<comment type="subcellular location">
    <subcellularLocation>
        <location evidence="1">Membrane</location>
        <topology evidence="1">Multi-pass membrane protein</topology>
    </subcellularLocation>
</comment>
<feature type="transmembrane region" description="Helical" evidence="6">
    <location>
        <begin position="562"/>
        <end position="583"/>
    </location>
</feature>
<feature type="transmembrane region" description="Helical" evidence="6">
    <location>
        <begin position="173"/>
        <end position="193"/>
    </location>
</feature>
<evidence type="ECO:0000256" key="5">
    <source>
        <dbReference type="SAM" id="MobiDB-lite"/>
    </source>
</evidence>